<feature type="non-terminal residue" evidence="2">
    <location>
        <position position="478"/>
    </location>
</feature>
<feature type="region of interest" description="Disordered" evidence="1">
    <location>
        <begin position="443"/>
        <end position="478"/>
    </location>
</feature>
<protein>
    <submittedName>
        <fullName evidence="2">Uncharacterized protein</fullName>
    </submittedName>
</protein>
<dbReference type="EMBL" id="JAEFCI010003648">
    <property type="protein sequence ID" value="KAG5461442.1"/>
    <property type="molecule type" value="Genomic_DNA"/>
</dbReference>
<reference evidence="2 3" key="1">
    <citation type="journal article" name="Sci. Rep.">
        <title>Genome-scale phylogenetic analyses confirm Olpidium as the closest living zoosporic fungus to the non-flagellated, terrestrial fungi.</title>
        <authorList>
            <person name="Chang Y."/>
            <person name="Rochon D."/>
            <person name="Sekimoto S."/>
            <person name="Wang Y."/>
            <person name="Chovatia M."/>
            <person name="Sandor L."/>
            <person name="Salamov A."/>
            <person name="Grigoriev I.V."/>
            <person name="Stajich J.E."/>
            <person name="Spatafora J.W."/>
        </authorList>
    </citation>
    <scope>NUCLEOTIDE SEQUENCE [LARGE SCALE GENOMIC DNA]</scope>
    <source>
        <strain evidence="2">S191</strain>
    </source>
</reference>
<accession>A0A8H7ZY30</accession>
<gene>
    <name evidence="2" type="ORF">BJ554DRAFT_6368</name>
</gene>
<dbReference type="AlphaFoldDB" id="A0A8H7ZY30"/>
<evidence type="ECO:0000313" key="2">
    <source>
        <dbReference type="EMBL" id="KAG5461442.1"/>
    </source>
</evidence>
<keyword evidence="3" id="KW-1185">Reference proteome</keyword>
<name>A0A8H7ZY30_9FUNG</name>
<evidence type="ECO:0000313" key="3">
    <source>
        <dbReference type="Proteomes" id="UP000673691"/>
    </source>
</evidence>
<feature type="compositionally biased region" description="Basic and acidic residues" evidence="1">
    <location>
        <begin position="163"/>
        <end position="184"/>
    </location>
</feature>
<feature type="compositionally biased region" description="Low complexity" evidence="1">
    <location>
        <begin position="331"/>
        <end position="342"/>
    </location>
</feature>
<feature type="compositionally biased region" description="Polar residues" evidence="1">
    <location>
        <begin position="261"/>
        <end position="283"/>
    </location>
</feature>
<comment type="caution">
    <text evidence="2">The sequence shown here is derived from an EMBL/GenBank/DDBJ whole genome shotgun (WGS) entry which is preliminary data.</text>
</comment>
<feature type="compositionally biased region" description="Polar residues" evidence="1">
    <location>
        <begin position="352"/>
        <end position="365"/>
    </location>
</feature>
<feature type="region of interest" description="Disordered" evidence="1">
    <location>
        <begin position="229"/>
        <end position="381"/>
    </location>
</feature>
<organism evidence="2 3">
    <name type="scientific">Olpidium bornovanus</name>
    <dbReference type="NCBI Taxonomy" id="278681"/>
    <lineage>
        <taxon>Eukaryota</taxon>
        <taxon>Fungi</taxon>
        <taxon>Fungi incertae sedis</taxon>
        <taxon>Olpidiomycota</taxon>
        <taxon>Olpidiomycotina</taxon>
        <taxon>Olpidiomycetes</taxon>
        <taxon>Olpidiales</taxon>
        <taxon>Olpidiaceae</taxon>
        <taxon>Olpidium</taxon>
    </lineage>
</organism>
<feature type="region of interest" description="Disordered" evidence="1">
    <location>
        <begin position="144"/>
        <end position="185"/>
    </location>
</feature>
<evidence type="ECO:0000256" key="1">
    <source>
        <dbReference type="SAM" id="MobiDB-lite"/>
    </source>
</evidence>
<sequence length="478" mass="49906">MGAGYAFGEQGFEDVPLQLQASCSPPAPAAEGSVAGDPAVTWVVGEGIQGEKSPVVSGAEPLPTPAACVTVSPEEAVAKKRDSLILAKDWQTASIEVAPQPSKKPSQTGVDEPAAVLSAGYDSHAGRTNWETPFTVEQTEDLLSFPTSEGGHADQTAGTSRVADVHSVESEGHPESHAPMETRESQPVPAAICRLFSPVAEPARGAEAIHSIIDGPWIAETCTAPSCSLDGTSASGEDAQDLERESSWLPQLPEPIPAKPSEQTFSAAQDCPSHTAQYETSASGEDAQGSERESKPFPVKPSEQTFSAAPDWPSHAAQYETSASGEDAQGSEQESSQLSQLPEPIPVKPIEQISSAPQDGQSHAAQSERHALLIPEVQLDSKNEETSLIEPKTNAALTQYPAAPGGTASGALAIAQPATEALQLPNAALQTDEDSTTGILAQSAVQATDLRGSKNEPSPRLIRMETPELGEATESKHE</sequence>
<dbReference type="Proteomes" id="UP000673691">
    <property type="component" value="Unassembled WGS sequence"/>
</dbReference>
<proteinExistence type="predicted"/>